<dbReference type="Pfam" id="PF15613">
    <property type="entry name" value="WSD"/>
    <property type="match status" value="1"/>
</dbReference>
<keyword evidence="3" id="KW-0863">Zinc-finger</keyword>
<keyword evidence="6" id="KW-0175">Coiled coil</keyword>
<dbReference type="SMART" id="SM00571">
    <property type="entry name" value="DDT"/>
    <property type="match status" value="1"/>
</dbReference>
<feature type="coiled-coil region" evidence="6">
    <location>
        <begin position="807"/>
        <end position="834"/>
    </location>
</feature>
<proteinExistence type="predicted"/>
<feature type="region of interest" description="Disordered" evidence="7">
    <location>
        <begin position="1"/>
        <end position="69"/>
    </location>
</feature>
<dbReference type="GO" id="GO:0000978">
    <property type="term" value="F:RNA polymerase II cis-regulatory region sequence-specific DNA binding"/>
    <property type="evidence" value="ECO:0007669"/>
    <property type="project" value="TreeGrafter"/>
</dbReference>
<dbReference type="Proteomes" id="UP000218231">
    <property type="component" value="Unassembled WGS sequence"/>
</dbReference>
<dbReference type="EMBL" id="LIAE01006513">
    <property type="protein sequence ID" value="PAV88554.1"/>
    <property type="molecule type" value="Genomic_DNA"/>
</dbReference>
<evidence type="ECO:0000256" key="3">
    <source>
        <dbReference type="ARBA" id="ARBA00022771"/>
    </source>
</evidence>
<dbReference type="PROSITE" id="PS50827">
    <property type="entry name" value="DDT"/>
    <property type="match status" value="1"/>
</dbReference>
<feature type="region of interest" description="Disordered" evidence="7">
    <location>
        <begin position="1226"/>
        <end position="1314"/>
    </location>
</feature>
<dbReference type="CDD" id="cd15489">
    <property type="entry name" value="PHD_SF"/>
    <property type="match status" value="1"/>
</dbReference>
<dbReference type="InterPro" id="IPR028941">
    <property type="entry name" value="WHIM2_dom"/>
</dbReference>
<dbReference type="PANTHER" id="PTHR45975">
    <property type="entry name" value="NUCLEOSOME-REMODELING FACTOR SUBUNIT BPTF"/>
    <property type="match status" value="1"/>
</dbReference>
<dbReference type="OrthoDB" id="5866517at2759"/>
<reference evidence="9 10" key="1">
    <citation type="journal article" date="2017" name="Curr. Biol.">
        <title>Genome architecture and evolution of a unichromosomal asexual nematode.</title>
        <authorList>
            <person name="Fradin H."/>
            <person name="Zegar C."/>
            <person name="Gutwein M."/>
            <person name="Lucas J."/>
            <person name="Kovtun M."/>
            <person name="Corcoran D."/>
            <person name="Baugh L.R."/>
            <person name="Kiontke K."/>
            <person name="Gunsalus K."/>
            <person name="Fitch D.H."/>
            <person name="Piano F."/>
        </authorList>
    </citation>
    <scope>NUCLEOTIDE SEQUENCE [LARGE SCALE GENOMIC DNA]</scope>
    <source>
        <strain evidence="9">PF1309</strain>
    </source>
</reference>
<evidence type="ECO:0000256" key="6">
    <source>
        <dbReference type="SAM" id="Coils"/>
    </source>
</evidence>
<name>A0A2A2LQP6_9BILA</name>
<evidence type="ECO:0000256" key="7">
    <source>
        <dbReference type="SAM" id="MobiDB-lite"/>
    </source>
</evidence>
<evidence type="ECO:0000313" key="10">
    <source>
        <dbReference type="Proteomes" id="UP000218231"/>
    </source>
</evidence>
<evidence type="ECO:0000256" key="2">
    <source>
        <dbReference type="ARBA" id="ARBA00022723"/>
    </source>
</evidence>
<feature type="compositionally biased region" description="Low complexity" evidence="7">
    <location>
        <begin position="1260"/>
        <end position="1272"/>
    </location>
</feature>
<keyword evidence="4" id="KW-0862">Zinc</keyword>
<comment type="subcellular location">
    <subcellularLocation>
        <location evidence="1">Nucleus</location>
    </subcellularLocation>
</comment>
<keyword evidence="5" id="KW-0539">Nucleus</keyword>
<comment type="caution">
    <text evidence="9">The sequence shown here is derived from an EMBL/GenBank/DDBJ whole genome shotgun (WGS) entry which is preliminary data.</text>
</comment>
<dbReference type="GO" id="GO:0008270">
    <property type="term" value="F:zinc ion binding"/>
    <property type="evidence" value="ECO:0007669"/>
    <property type="project" value="UniProtKB-KW"/>
</dbReference>
<keyword evidence="10" id="KW-1185">Reference proteome</keyword>
<accession>A0A2A2LQP6</accession>
<feature type="region of interest" description="Disordered" evidence="7">
    <location>
        <begin position="1376"/>
        <end position="1406"/>
    </location>
</feature>
<feature type="region of interest" description="Disordered" evidence="7">
    <location>
        <begin position="1065"/>
        <end position="1085"/>
    </location>
</feature>
<evidence type="ECO:0000313" key="9">
    <source>
        <dbReference type="EMBL" id="PAV88554.1"/>
    </source>
</evidence>
<dbReference type="InterPro" id="IPR001965">
    <property type="entry name" value="Znf_PHD"/>
</dbReference>
<dbReference type="PANTHER" id="PTHR45975:SF2">
    <property type="entry name" value="NUCLEOSOME-REMODELING FACTOR SUBUNIT BPTF"/>
    <property type="match status" value="1"/>
</dbReference>
<dbReference type="STRING" id="2018661.A0A2A2LQP6"/>
<dbReference type="InterPro" id="IPR011011">
    <property type="entry name" value="Znf_FYVE_PHD"/>
</dbReference>
<feature type="compositionally biased region" description="Polar residues" evidence="7">
    <location>
        <begin position="1387"/>
        <end position="1403"/>
    </location>
</feature>
<gene>
    <name evidence="9" type="ORF">WR25_21843</name>
</gene>
<dbReference type="InterPro" id="IPR038028">
    <property type="entry name" value="BPTF"/>
</dbReference>
<feature type="compositionally biased region" description="Low complexity" evidence="7">
    <location>
        <begin position="1226"/>
        <end position="1235"/>
    </location>
</feature>
<dbReference type="GO" id="GO:0016589">
    <property type="term" value="C:NURF complex"/>
    <property type="evidence" value="ECO:0007669"/>
    <property type="project" value="InterPro"/>
</dbReference>
<organism evidence="9 10">
    <name type="scientific">Diploscapter pachys</name>
    <dbReference type="NCBI Taxonomy" id="2018661"/>
    <lineage>
        <taxon>Eukaryota</taxon>
        <taxon>Metazoa</taxon>
        <taxon>Ecdysozoa</taxon>
        <taxon>Nematoda</taxon>
        <taxon>Chromadorea</taxon>
        <taxon>Rhabditida</taxon>
        <taxon>Rhabditina</taxon>
        <taxon>Rhabditomorpha</taxon>
        <taxon>Rhabditoidea</taxon>
        <taxon>Rhabditidae</taxon>
        <taxon>Diploscapter</taxon>
    </lineage>
</organism>
<dbReference type="Gene3D" id="3.30.40.10">
    <property type="entry name" value="Zinc/RING finger domain, C3HC4 (zinc finger)"/>
    <property type="match status" value="1"/>
</dbReference>
<evidence type="ECO:0000256" key="4">
    <source>
        <dbReference type="ARBA" id="ARBA00022833"/>
    </source>
</evidence>
<sequence length="1426" mass="164186">MPRVRTKRKFYDEYVDETPRKQAKKAPTQPKSKKKSAPTPKNSSTGKKKVSYKTYDGKDYNGDEYDSDAELDDLYESDASSLTSLHQEEEVEVEDEEELVFDETTVVQPDTNADLVCPWIDLDPEAIPELELPPSSQDIPLPAEHILDVVELYEILRSYYQTLKLTPFIFEDFCAALTSPENSRILAEVHICLFKALLKNDDEEQVHYSVMDTNCAYNIIVNSIESMTYAEVLRMYIEADQSIDSQVLAAVGTPNYPFVDLEQRLVVLLWLAYRFLETNEYKRLVERNGRPAKDEACRICTKSGGMSSCDMCEVCVHPTCSKLVQKPDENLIICDLCQVNMTPGAMDPRHLPPGQEISHQPLRMEPIGRDRHGRIYWFVVRRIFVQEDEEEPSSVHYYSTAPQFYELICRMDPAYYEYDLCIFFLSKISSIMEQMAVTFELTADRKEHMKQLYLSQAPSQRSIAPPREAYLLRDCAQTMANILVKLRARADKESPSAMSMLEENVLYMLGFQDGQLVNTFWSSTLNESALLSLAEMGQNPLVGKGMFRIGSSIEDHSYMAYRNHFTTHELGEHPNVKKKALDKRKYMSTRFSIMEEGDGVFEWSTAKNRDLYGNSRLQAKSIQWTIGRLLRKIPLELMHRNWAPQDEAFKTELNSVESVESLRDMLLRVDCGMRRTLFVNQWWNSVGLIRLTRTNQEQRELQTKEFLRKKKEENEMAKGDYDDENLIWIKYTKAPLRKTLWRIKDEMYRLNGKGGLGGWLFVSNNFIKHFGPQPEFPNLELENEKEEKTKGQQVAFEKRSNINSLVEKLHKMRKEQLKEESKKSEEDVKMEAETIENGVGDYANSKKSDAVADISESQVVEGNLVENEQKVESSQVKQEENHNEFQIDTDIPTSFPFKLKHLVRHEQPGSIVGIDLPWPLLQPFRFVSNGTKRTSIWVIPKLSLRKLCRTGGNQLVYIPGFSTSAKSNFTAWNYPSFRPTFEHCWRWRTLHSNSLHAIALQLKILWYSIRWTDMHPEDDDPDRRVVHHLIDRDERRETVAHREFPPYGTYERYKLRIEVFPLEDDQDTDETDGYKKTTKRRRSARGPKLREVKEEWFDGIELKLHEIRDYWARKLYAPVHEEIEAPPAIEYYETAQTTQSQQIEPKYQIHTRMVPSSSNFHGYQVQHQVSPTSSMPQLQAQASPIIYASRQTMQLTRRLPQSYNLGINSPQISGYQYQSQAASQSSASHQYYPQAHSRVTPSSFQQKPAAAAPRAITTYKQIQQQKQLQQQLAANPNRPFQSAPSGGRPGILRRVPAPEPRDDGSPNPTNPSLQHNRVTQRQMLLQQQYSTHAQSQIRAAAYQSPTAKFVPQVIQSRATPSPRQLIPVQTATLPAAQPHGYQQQQQGVATPLTTNGNAQQDGTAVSARKPMVTYRIVVPNANQESG</sequence>
<feature type="compositionally biased region" description="Basic residues" evidence="7">
    <location>
        <begin position="1076"/>
        <end position="1085"/>
    </location>
</feature>
<evidence type="ECO:0000256" key="1">
    <source>
        <dbReference type="ARBA" id="ARBA00004123"/>
    </source>
</evidence>
<feature type="domain" description="DDT" evidence="8">
    <location>
        <begin position="143"/>
        <end position="203"/>
    </location>
</feature>
<keyword evidence="2" id="KW-0479">Metal-binding</keyword>
<dbReference type="SMART" id="SM00249">
    <property type="entry name" value="PHD"/>
    <property type="match status" value="1"/>
</dbReference>
<dbReference type="Pfam" id="PF02791">
    <property type="entry name" value="DDT"/>
    <property type="match status" value="1"/>
</dbReference>
<evidence type="ECO:0000256" key="5">
    <source>
        <dbReference type="ARBA" id="ARBA00023242"/>
    </source>
</evidence>
<evidence type="ECO:0000259" key="8">
    <source>
        <dbReference type="PROSITE" id="PS50827"/>
    </source>
</evidence>
<protein>
    <recommendedName>
        <fullName evidence="8">DDT domain-containing protein</fullName>
    </recommendedName>
</protein>
<feature type="compositionally biased region" description="Basic and acidic residues" evidence="7">
    <location>
        <begin position="9"/>
        <end position="20"/>
    </location>
</feature>
<feature type="compositionally biased region" description="Polar residues" evidence="7">
    <location>
        <begin position="1237"/>
        <end position="1246"/>
    </location>
</feature>
<dbReference type="InterPro" id="IPR018501">
    <property type="entry name" value="DDT_dom"/>
</dbReference>
<dbReference type="InterPro" id="IPR013083">
    <property type="entry name" value="Znf_RING/FYVE/PHD"/>
</dbReference>
<dbReference type="GO" id="GO:0006357">
    <property type="term" value="P:regulation of transcription by RNA polymerase II"/>
    <property type="evidence" value="ECO:0007669"/>
    <property type="project" value="InterPro"/>
</dbReference>
<dbReference type="SUPFAM" id="SSF57903">
    <property type="entry name" value="FYVE/PHD zinc finger"/>
    <property type="match status" value="1"/>
</dbReference>